<protein>
    <submittedName>
        <fullName evidence="1">2'-5' RNA ligase family protein</fullName>
    </submittedName>
</protein>
<name>A0AA41A258_9SPHN</name>
<evidence type="ECO:0000313" key="1">
    <source>
        <dbReference type="EMBL" id="MBN3560267.1"/>
    </source>
</evidence>
<keyword evidence="1" id="KW-0436">Ligase</keyword>
<dbReference type="RefSeq" id="WP_076717022.1">
    <property type="nucleotide sequence ID" value="NZ_JACHNX010000005.1"/>
</dbReference>
<reference evidence="1" key="1">
    <citation type="submission" date="2021-01" db="EMBL/GenBank/DDBJ databases">
        <title>Genome Sequencing of Type Strains.</title>
        <authorList>
            <person name="Lemaire J.F."/>
            <person name="Inderbitzin P."/>
            <person name="Collins S.B."/>
            <person name="Wespe N."/>
            <person name="Knight-Connoni V."/>
        </authorList>
    </citation>
    <scope>NUCLEOTIDE SEQUENCE</scope>
    <source>
        <strain evidence="1">DSM 14562</strain>
    </source>
</reference>
<dbReference type="Proteomes" id="UP000704529">
    <property type="component" value="Unassembled WGS sequence"/>
</dbReference>
<accession>A0AA41A258</accession>
<evidence type="ECO:0000313" key="2">
    <source>
        <dbReference type="Proteomes" id="UP000704529"/>
    </source>
</evidence>
<dbReference type="AlphaFoldDB" id="A0AA41A258"/>
<dbReference type="Gene3D" id="3.90.1140.10">
    <property type="entry name" value="Cyclic phosphodiesterase"/>
    <property type="match status" value="1"/>
</dbReference>
<dbReference type="EMBL" id="JAFHKU010000135">
    <property type="protein sequence ID" value="MBN3560267.1"/>
    <property type="molecule type" value="Genomic_DNA"/>
</dbReference>
<comment type="caution">
    <text evidence="1">The sequence shown here is derived from an EMBL/GenBank/DDBJ whole genome shotgun (WGS) entry which is preliminary data.</text>
</comment>
<gene>
    <name evidence="1" type="ORF">JYA60_18765</name>
</gene>
<sequence>MNQPPAPIIVTALFGRADQGTFDALRRQHFPPERNVLDAHCTLFHHLPPSAEAELKHRLTGLTRGVRAPDARASGLMSLGRGVAIRIDSPGLVAIRHELVDAFAGMLTPQDAGGWRAHVTIQNKVTPATAKLLLQQMERDFRPRAVELIGLGTWWYRGGPWEMLSRHLFA</sequence>
<organism evidence="1 2">
    <name type="scientific">Sphingomonas yabuuchiae</name>
    <dbReference type="NCBI Taxonomy" id="172044"/>
    <lineage>
        <taxon>Bacteria</taxon>
        <taxon>Pseudomonadati</taxon>
        <taxon>Pseudomonadota</taxon>
        <taxon>Alphaproteobacteria</taxon>
        <taxon>Sphingomonadales</taxon>
        <taxon>Sphingomonadaceae</taxon>
        <taxon>Sphingomonas</taxon>
    </lineage>
</organism>
<proteinExistence type="predicted"/>
<dbReference type="GO" id="GO:0016874">
    <property type="term" value="F:ligase activity"/>
    <property type="evidence" value="ECO:0007669"/>
    <property type="project" value="UniProtKB-KW"/>
</dbReference>
<dbReference type="Pfam" id="PF13563">
    <property type="entry name" value="2_5_RNA_ligase2"/>
    <property type="match status" value="1"/>
</dbReference>